<dbReference type="AlphaFoldDB" id="A0A0D2N920"/>
<evidence type="ECO:0000313" key="2">
    <source>
        <dbReference type="EMBL" id="KJA13166.1"/>
    </source>
</evidence>
<dbReference type="Proteomes" id="UP000054270">
    <property type="component" value="Unassembled WGS sequence"/>
</dbReference>
<evidence type="ECO:0000313" key="3">
    <source>
        <dbReference type="Proteomes" id="UP000054270"/>
    </source>
</evidence>
<keyword evidence="3" id="KW-1185">Reference proteome</keyword>
<organism evidence="2 3">
    <name type="scientific">Hypholoma sublateritium (strain FD-334 SS-4)</name>
    <dbReference type="NCBI Taxonomy" id="945553"/>
    <lineage>
        <taxon>Eukaryota</taxon>
        <taxon>Fungi</taxon>
        <taxon>Dikarya</taxon>
        <taxon>Basidiomycota</taxon>
        <taxon>Agaricomycotina</taxon>
        <taxon>Agaricomycetes</taxon>
        <taxon>Agaricomycetidae</taxon>
        <taxon>Agaricales</taxon>
        <taxon>Agaricineae</taxon>
        <taxon>Strophariaceae</taxon>
        <taxon>Hypholoma</taxon>
    </lineage>
</organism>
<evidence type="ECO:0008006" key="4">
    <source>
        <dbReference type="Google" id="ProtNLM"/>
    </source>
</evidence>
<accession>A0A0D2N920</accession>
<dbReference type="PROSITE" id="PS51257">
    <property type="entry name" value="PROKAR_LIPOPROTEIN"/>
    <property type="match status" value="1"/>
</dbReference>
<dbReference type="EMBL" id="KN817776">
    <property type="protein sequence ID" value="KJA13166.1"/>
    <property type="molecule type" value="Genomic_DNA"/>
</dbReference>
<feature type="signal peptide" evidence="1">
    <location>
        <begin position="1"/>
        <end position="23"/>
    </location>
</feature>
<protein>
    <recommendedName>
        <fullName evidence="4">Secreted protein</fullName>
    </recommendedName>
</protein>
<keyword evidence="1" id="KW-0732">Signal</keyword>
<sequence length="106" mass="11062">MSKPGGNTPLLWFLTLAFSGTSCDTRRAGVTCVAAPSRDSRSCSRAPLSCRRVSDRQASTSSCRPLIYVRSSVPPRPKKNSAGLAVPLRAAAASTSPSVGSHASKK</sequence>
<name>A0A0D2N920_HYPSF</name>
<reference evidence="3" key="1">
    <citation type="submission" date="2014-04" db="EMBL/GenBank/DDBJ databases">
        <title>Evolutionary Origins and Diversification of the Mycorrhizal Mutualists.</title>
        <authorList>
            <consortium name="DOE Joint Genome Institute"/>
            <consortium name="Mycorrhizal Genomics Consortium"/>
            <person name="Kohler A."/>
            <person name="Kuo A."/>
            <person name="Nagy L.G."/>
            <person name="Floudas D."/>
            <person name="Copeland A."/>
            <person name="Barry K.W."/>
            <person name="Cichocki N."/>
            <person name="Veneault-Fourrey C."/>
            <person name="LaButti K."/>
            <person name="Lindquist E.A."/>
            <person name="Lipzen A."/>
            <person name="Lundell T."/>
            <person name="Morin E."/>
            <person name="Murat C."/>
            <person name="Riley R."/>
            <person name="Ohm R."/>
            <person name="Sun H."/>
            <person name="Tunlid A."/>
            <person name="Henrissat B."/>
            <person name="Grigoriev I.V."/>
            <person name="Hibbett D.S."/>
            <person name="Martin F."/>
        </authorList>
    </citation>
    <scope>NUCLEOTIDE SEQUENCE [LARGE SCALE GENOMIC DNA]</scope>
    <source>
        <strain evidence="3">FD-334 SS-4</strain>
    </source>
</reference>
<gene>
    <name evidence="2" type="ORF">HYPSUDRAFT_209771</name>
</gene>
<proteinExistence type="predicted"/>
<feature type="chain" id="PRO_5002248420" description="Secreted protein" evidence="1">
    <location>
        <begin position="24"/>
        <end position="106"/>
    </location>
</feature>
<evidence type="ECO:0000256" key="1">
    <source>
        <dbReference type="SAM" id="SignalP"/>
    </source>
</evidence>